<dbReference type="GO" id="GO:0045095">
    <property type="term" value="C:keratin filament"/>
    <property type="evidence" value="ECO:0007669"/>
    <property type="project" value="InterPro"/>
</dbReference>
<dbReference type="InParanoid" id="M3XRJ8"/>
<dbReference type="OMA" id="WVELMSI"/>
<evidence type="ECO:0000256" key="6">
    <source>
        <dbReference type="SAM" id="Coils"/>
    </source>
</evidence>
<proteinExistence type="inferred from homology"/>
<dbReference type="Pfam" id="PF00038">
    <property type="entry name" value="Filament"/>
    <property type="match status" value="1"/>
</dbReference>
<dbReference type="Gene3D" id="1.20.5.1160">
    <property type="entry name" value="Vasodilator-stimulated phosphoprotein"/>
    <property type="match status" value="1"/>
</dbReference>
<dbReference type="GO" id="GO:0005615">
    <property type="term" value="C:extracellular space"/>
    <property type="evidence" value="ECO:0007669"/>
    <property type="project" value="TreeGrafter"/>
</dbReference>
<dbReference type="GO" id="GO:0031424">
    <property type="term" value="P:keratinization"/>
    <property type="evidence" value="ECO:0007669"/>
    <property type="project" value="TreeGrafter"/>
</dbReference>
<dbReference type="EMBL" id="AEYP01112084">
    <property type="status" value="NOT_ANNOTATED_CDS"/>
    <property type="molecule type" value="Genomic_DNA"/>
</dbReference>
<dbReference type="Gene3D" id="1.20.5.170">
    <property type="match status" value="1"/>
</dbReference>
<dbReference type="GO" id="GO:0045109">
    <property type="term" value="P:intermediate filament organization"/>
    <property type="evidence" value="ECO:0007669"/>
    <property type="project" value="TreeGrafter"/>
</dbReference>
<organism evidence="8">
    <name type="scientific">Mustela putorius furo</name>
    <name type="common">European domestic ferret</name>
    <name type="synonym">Mustela furo</name>
    <dbReference type="NCBI Taxonomy" id="9669"/>
    <lineage>
        <taxon>Eukaryota</taxon>
        <taxon>Metazoa</taxon>
        <taxon>Chordata</taxon>
        <taxon>Craniata</taxon>
        <taxon>Vertebrata</taxon>
        <taxon>Euteleostomi</taxon>
        <taxon>Mammalia</taxon>
        <taxon>Eutheria</taxon>
        <taxon>Laurasiatheria</taxon>
        <taxon>Carnivora</taxon>
        <taxon>Caniformia</taxon>
        <taxon>Musteloidea</taxon>
        <taxon>Mustelidae</taxon>
        <taxon>Mustelinae</taxon>
        <taxon>Mustela</taxon>
    </lineage>
</organism>
<comment type="similarity">
    <text evidence="5">Belongs to the intermediate filament family.</text>
</comment>
<evidence type="ECO:0000256" key="5">
    <source>
        <dbReference type="ARBA" id="ARBA00061646"/>
    </source>
</evidence>
<evidence type="ECO:0000259" key="7">
    <source>
        <dbReference type="PROSITE" id="PS51842"/>
    </source>
</evidence>
<dbReference type="STRING" id="9669.ENSMPUP00000001698"/>
<keyword evidence="3" id="KW-0403">Intermediate filament</keyword>
<name>M3XRJ8_MUSPF</name>
<dbReference type="InterPro" id="IPR039008">
    <property type="entry name" value="IF_rod_dom"/>
</dbReference>
<sequence>MAPYGNRSMEMKITIIVPKQPPKNKWAIEVGGRGKDMRNWGNTHTHTHTHTQKVCGGVSGRKTQFGPICFVESGDPRLILLYYLHLWLNYVLPCSNSRYEDEINKRTAAENEFVTLKKDVDAAYMNKVELQAKVDALTDEINFTRALYDAELSQMQTHVSDTSVVLSMDNNRNLDLDSIIAEVKAQYEEIAQRSRAEAESWYQSKYEELQLTAGRHGDDLRNTKQEISEINRMIQRLRSEIDHVKKQCANLQSAIADAEQRGEMALKDAKNKLAGLEDALQKAKQDMARLLKEYQELMNVKLALDVEIATYR</sequence>
<dbReference type="FunFam" id="1.20.5.1160:FF:000001">
    <property type="entry name" value="Keratin type II"/>
    <property type="match status" value="1"/>
</dbReference>
<evidence type="ECO:0000256" key="2">
    <source>
        <dbReference type="ARBA" id="ARBA00022744"/>
    </source>
</evidence>
<feature type="domain" description="IF rod" evidence="7">
    <location>
        <begin position="1"/>
        <end position="312"/>
    </location>
</feature>
<dbReference type="InterPro" id="IPR003054">
    <property type="entry name" value="Keratin_II"/>
</dbReference>
<dbReference type="GO" id="GO:0030280">
    <property type="term" value="F:structural constituent of skin epidermis"/>
    <property type="evidence" value="ECO:0007669"/>
    <property type="project" value="TreeGrafter"/>
</dbReference>
<accession>M3XRJ8</accession>
<keyword evidence="2" id="KW-0416">Keratin</keyword>
<feature type="coiled-coil region" evidence="6">
    <location>
        <begin position="220"/>
        <end position="300"/>
    </location>
</feature>
<evidence type="ECO:0000256" key="1">
    <source>
        <dbReference type="ARBA" id="ARBA00022481"/>
    </source>
</evidence>
<dbReference type="Gene3D" id="1.20.5.500">
    <property type="entry name" value="Single helix bin"/>
    <property type="match status" value="1"/>
</dbReference>
<dbReference type="PRINTS" id="PR01276">
    <property type="entry name" value="TYPE2KERATIN"/>
</dbReference>
<keyword evidence="4 6" id="KW-0175">Coiled coil</keyword>
<reference evidence="8" key="1">
    <citation type="submission" date="2024-06" db="UniProtKB">
        <authorList>
            <consortium name="Ensembl"/>
        </authorList>
    </citation>
    <scope>IDENTIFICATION</scope>
</reference>
<dbReference type="SMART" id="SM01391">
    <property type="entry name" value="Filament"/>
    <property type="match status" value="1"/>
</dbReference>
<dbReference type="PANTHER" id="PTHR45616:SF39">
    <property type="entry name" value="KERATIN, TYPE II CYTOSKELETAL 6A-RELATED"/>
    <property type="match status" value="1"/>
</dbReference>
<dbReference type="GeneTree" id="ENSGT00940000154600"/>
<dbReference type="Ensembl" id="ENSMPUT00000001734.1">
    <property type="protein sequence ID" value="ENSMPUP00000001698.1"/>
    <property type="gene ID" value="ENSMPUG00000001716.1"/>
</dbReference>
<dbReference type="GO" id="GO:0005737">
    <property type="term" value="C:cytoplasm"/>
    <property type="evidence" value="ECO:0007669"/>
    <property type="project" value="UniProtKB-ARBA"/>
</dbReference>
<dbReference type="FunFam" id="1.20.5.170:FF:000004">
    <property type="entry name" value="Keratin, type II cytoskeletal 5"/>
    <property type="match status" value="1"/>
</dbReference>
<keyword evidence="1" id="KW-0488">Methylation</keyword>
<evidence type="ECO:0000313" key="8">
    <source>
        <dbReference type="Ensembl" id="ENSMPUP00000001698.1"/>
    </source>
</evidence>
<evidence type="ECO:0000256" key="3">
    <source>
        <dbReference type="ARBA" id="ARBA00022754"/>
    </source>
</evidence>
<dbReference type="AlphaFoldDB" id="M3XRJ8"/>
<dbReference type="FunFam" id="1.20.5.500:FF:000001">
    <property type="entry name" value="Type II keratin 23"/>
    <property type="match status" value="1"/>
</dbReference>
<dbReference type="PANTHER" id="PTHR45616">
    <property type="entry name" value="GATA-TYPE DOMAIN-CONTAINING PROTEIN"/>
    <property type="match status" value="1"/>
</dbReference>
<dbReference type="HOGENOM" id="CLU_892939_0_0_1"/>
<feature type="coiled-coil region" evidence="6">
    <location>
        <begin position="120"/>
        <end position="147"/>
    </location>
</feature>
<protein>
    <recommendedName>
        <fullName evidence="7">IF rod domain-containing protein</fullName>
    </recommendedName>
</protein>
<evidence type="ECO:0000256" key="4">
    <source>
        <dbReference type="ARBA" id="ARBA00023054"/>
    </source>
</evidence>
<dbReference type="SUPFAM" id="SSF64593">
    <property type="entry name" value="Intermediate filament protein, coiled coil region"/>
    <property type="match status" value="1"/>
</dbReference>
<dbReference type="PROSITE" id="PS51842">
    <property type="entry name" value="IF_ROD_2"/>
    <property type="match status" value="1"/>
</dbReference>
<dbReference type="eggNOG" id="ENOG502QURK">
    <property type="taxonomic scope" value="Eukaryota"/>
</dbReference>